<dbReference type="SMART" id="SM00530">
    <property type="entry name" value="HTH_XRE"/>
    <property type="match status" value="1"/>
</dbReference>
<dbReference type="Gene3D" id="1.10.260.40">
    <property type="entry name" value="lambda repressor-like DNA-binding domains"/>
    <property type="match status" value="1"/>
</dbReference>
<feature type="coiled-coil region" evidence="1">
    <location>
        <begin position="153"/>
        <end position="239"/>
    </location>
</feature>
<gene>
    <name evidence="4" type="ORF">B1H19_19420</name>
</gene>
<dbReference type="EMBL" id="CP020569">
    <property type="protein sequence ID" value="ARF56070.1"/>
    <property type="molecule type" value="Genomic_DNA"/>
</dbReference>
<dbReference type="InterPro" id="IPR001387">
    <property type="entry name" value="Cro/C1-type_HTH"/>
</dbReference>
<organism evidence="4 5">
    <name type="scientific">Streptomyces gilvosporeus</name>
    <dbReference type="NCBI Taxonomy" id="553510"/>
    <lineage>
        <taxon>Bacteria</taxon>
        <taxon>Bacillati</taxon>
        <taxon>Actinomycetota</taxon>
        <taxon>Actinomycetes</taxon>
        <taxon>Kitasatosporales</taxon>
        <taxon>Streptomycetaceae</taxon>
        <taxon>Streptomyces</taxon>
    </lineage>
</organism>
<dbReference type="InterPro" id="IPR011990">
    <property type="entry name" value="TPR-like_helical_dom_sf"/>
</dbReference>
<evidence type="ECO:0000256" key="2">
    <source>
        <dbReference type="SAM" id="MobiDB-lite"/>
    </source>
</evidence>
<feature type="domain" description="HTH cro/C1-type" evidence="3">
    <location>
        <begin position="65"/>
        <end position="118"/>
    </location>
</feature>
<sequence>MPTPLHFLHHWRQHLAADREDAAKERRRGGCRGVAEGQLPERRRGRGLGPVKQGPVEVSAFAQHLRRLQEGLGLSQEDLARELSVSASTLSRYLSGERVPDREILRDIYVLCGEPADLKNPSGTFAQALELLFDAKRCKEPLVHRVWVGELFQQKLRNQIDALLLKVKELEAELEEEKGLRVNLENELREVRAHSEEGASCRARLEGLEEERDAAVRRVAELENALRQHQSVLVLLKEDSDHADAALERTYAELAVVQGREVENSGRIEHKQHAMNLLYEAERQARTIENPRARSKILATIAGELIGDDPIRSAHMFDEAEGIARSIEERDDKERTLADIAPALARASPDRAEFIARTAARWDQKVLADVAVSIAATEPRRAERIAGTIPKRDERVDALARLAKLRVNVDPKDAMRITQDLPDGEIKFWALMELAHVDPRGESAALYQVEKIAWSIADESQKVKALARVARQLFVTDPTRSTFLFKEAERLSQKIIAGNIFVDGTDIMRGFAALDIVGDLTAIDAEWAERIARSVADDVLRSRALADVARNLPPSRFPQAMSLFSEAERIARSVADDALRSQALADVARNLPPSQSSQAISLFSEAENIARSIADDRSLAHISEALAVADSDWAKRVTDLIGSEFHRTEALAQVTRTLLTISLDRAEHFARRATPASAQAELLVDVSRGWNDLNSY</sequence>
<accession>A0A1V0TT97</accession>
<evidence type="ECO:0000256" key="1">
    <source>
        <dbReference type="SAM" id="Coils"/>
    </source>
</evidence>
<dbReference type="SUPFAM" id="SSF47413">
    <property type="entry name" value="lambda repressor-like DNA-binding domains"/>
    <property type="match status" value="1"/>
</dbReference>
<evidence type="ECO:0000259" key="3">
    <source>
        <dbReference type="PROSITE" id="PS50943"/>
    </source>
</evidence>
<keyword evidence="1" id="KW-0175">Coiled coil</keyword>
<evidence type="ECO:0000313" key="5">
    <source>
        <dbReference type="Proteomes" id="UP000192726"/>
    </source>
</evidence>
<feature type="region of interest" description="Disordered" evidence="2">
    <location>
        <begin position="24"/>
        <end position="50"/>
    </location>
</feature>
<dbReference type="AlphaFoldDB" id="A0A1V0TT97"/>
<keyword evidence="5" id="KW-1185">Reference proteome</keyword>
<dbReference type="PROSITE" id="PS50943">
    <property type="entry name" value="HTH_CROC1"/>
    <property type="match status" value="1"/>
</dbReference>
<dbReference type="Gene3D" id="1.25.40.10">
    <property type="entry name" value="Tetratricopeptide repeat domain"/>
    <property type="match status" value="2"/>
</dbReference>
<reference evidence="4 5" key="1">
    <citation type="submission" date="2017-04" db="EMBL/GenBank/DDBJ databases">
        <title>Complete Genome Sequence of Streptomyces gilvosporeus F607, a Capable Producer of Natamycin.</title>
        <authorList>
            <person name="Zong G."/>
            <person name="Zhong C."/>
            <person name="Fu J."/>
            <person name="Qin R."/>
            <person name="Cao G."/>
        </authorList>
    </citation>
    <scope>NUCLEOTIDE SEQUENCE [LARGE SCALE GENOMIC DNA]</scope>
    <source>
        <strain evidence="4 5">F607</strain>
    </source>
</reference>
<name>A0A1V0TT97_9ACTN</name>
<dbReference type="Pfam" id="PF13560">
    <property type="entry name" value="HTH_31"/>
    <property type="match status" value="1"/>
</dbReference>
<proteinExistence type="predicted"/>
<dbReference type="GO" id="GO:0003677">
    <property type="term" value="F:DNA binding"/>
    <property type="evidence" value="ECO:0007669"/>
    <property type="project" value="InterPro"/>
</dbReference>
<dbReference type="InterPro" id="IPR010982">
    <property type="entry name" value="Lambda_DNA-bd_dom_sf"/>
</dbReference>
<dbReference type="Proteomes" id="UP000192726">
    <property type="component" value="Chromosome"/>
</dbReference>
<dbReference type="CDD" id="cd00093">
    <property type="entry name" value="HTH_XRE"/>
    <property type="match status" value="1"/>
</dbReference>
<protein>
    <recommendedName>
        <fullName evidence="3">HTH cro/C1-type domain-containing protein</fullName>
    </recommendedName>
</protein>
<dbReference type="KEGG" id="sgv:B1H19_19420"/>
<evidence type="ECO:0000313" key="4">
    <source>
        <dbReference type="EMBL" id="ARF56070.1"/>
    </source>
</evidence>